<dbReference type="InterPro" id="IPR034139">
    <property type="entry name" value="TOPRIM_OLD"/>
</dbReference>
<evidence type="ECO:0000313" key="5">
    <source>
        <dbReference type="Proteomes" id="UP000000644"/>
    </source>
</evidence>
<accession>A1VV80</accession>
<evidence type="ECO:0000259" key="1">
    <source>
        <dbReference type="Pfam" id="PF13304"/>
    </source>
</evidence>
<feature type="domain" description="Rad50/SbcC-type AAA" evidence="2">
    <location>
        <begin position="5"/>
        <end position="70"/>
    </location>
</feature>
<reference evidence="5" key="1">
    <citation type="journal article" date="2009" name="Environ. Microbiol.">
        <title>The genome of Polaromonas naphthalenivorans strain CJ2, isolated from coal tar-contaminated sediment, reveals physiological and metabolic versatility and evolution through extensive horizontal gene transfer.</title>
        <authorList>
            <person name="Yagi J.M."/>
            <person name="Sims D."/>
            <person name="Brettin T."/>
            <person name="Bruce D."/>
            <person name="Madsen E.L."/>
        </authorList>
    </citation>
    <scope>NUCLEOTIDE SEQUENCE [LARGE SCALE GENOMIC DNA]</scope>
    <source>
        <strain evidence="5">CJ2</strain>
        <plasmid evidence="5">Plasmid pPNAP01</plasmid>
    </source>
</reference>
<dbReference type="Pfam" id="PF13304">
    <property type="entry name" value="AAA_21"/>
    <property type="match status" value="1"/>
</dbReference>
<dbReference type="GO" id="GO:0006302">
    <property type="term" value="P:double-strand break repair"/>
    <property type="evidence" value="ECO:0007669"/>
    <property type="project" value="InterPro"/>
</dbReference>
<proteinExistence type="predicted"/>
<dbReference type="PANTHER" id="PTHR43581">
    <property type="entry name" value="ATP/GTP PHOSPHATASE"/>
    <property type="match status" value="1"/>
</dbReference>
<dbReference type="Proteomes" id="UP000000644">
    <property type="component" value="Plasmid pPNAP01"/>
</dbReference>
<dbReference type="OrthoDB" id="3322489at2"/>
<dbReference type="GO" id="GO:0005524">
    <property type="term" value="F:ATP binding"/>
    <property type="evidence" value="ECO:0007669"/>
    <property type="project" value="InterPro"/>
</dbReference>
<dbReference type="RefSeq" id="WP_011797931.1">
    <property type="nucleotide sequence ID" value="NC_008757.1"/>
</dbReference>
<evidence type="ECO:0000259" key="2">
    <source>
        <dbReference type="Pfam" id="PF13476"/>
    </source>
</evidence>
<dbReference type="CDD" id="cd01026">
    <property type="entry name" value="TOPRIM_OLD"/>
    <property type="match status" value="1"/>
</dbReference>
<protein>
    <submittedName>
        <fullName evidence="4">Transcriptional regulator, Fis family</fullName>
    </submittedName>
</protein>
<dbReference type="EMBL" id="CP000530">
    <property type="protein sequence ID" value="ABM39558.1"/>
    <property type="molecule type" value="Genomic_DNA"/>
</dbReference>
<dbReference type="AlphaFoldDB" id="A1VV80"/>
<dbReference type="GO" id="GO:0016887">
    <property type="term" value="F:ATP hydrolysis activity"/>
    <property type="evidence" value="ECO:0007669"/>
    <property type="project" value="InterPro"/>
</dbReference>
<dbReference type="InterPro" id="IPR003959">
    <property type="entry name" value="ATPase_AAA_core"/>
</dbReference>
<dbReference type="PANTHER" id="PTHR43581:SF4">
    <property type="entry name" value="ATP_GTP PHOSPHATASE"/>
    <property type="match status" value="1"/>
</dbReference>
<keyword evidence="5" id="KW-1185">Reference proteome</keyword>
<evidence type="ECO:0000313" key="4">
    <source>
        <dbReference type="EMBL" id="ABM39558.1"/>
    </source>
</evidence>
<dbReference type="HOGENOM" id="CLU_025620_1_0_4"/>
<organism evidence="4 5">
    <name type="scientific">Polaromonas naphthalenivorans (strain CJ2)</name>
    <dbReference type="NCBI Taxonomy" id="365044"/>
    <lineage>
        <taxon>Bacteria</taxon>
        <taxon>Pseudomonadati</taxon>
        <taxon>Pseudomonadota</taxon>
        <taxon>Betaproteobacteria</taxon>
        <taxon>Burkholderiales</taxon>
        <taxon>Comamonadaceae</taxon>
        <taxon>Polaromonas</taxon>
    </lineage>
</organism>
<feature type="domain" description="ATPase AAA-type core" evidence="1">
    <location>
        <begin position="261"/>
        <end position="361"/>
    </location>
</feature>
<dbReference type="KEGG" id="pna:Pnap_4276"/>
<evidence type="ECO:0000259" key="3">
    <source>
        <dbReference type="Pfam" id="PF20469"/>
    </source>
</evidence>
<dbReference type="InterPro" id="IPR027417">
    <property type="entry name" value="P-loop_NTPase"/>
</dbReference>
<dbReference type="InterPro" id="IPR051396">
    <property type="entry name" value="Bact_Antivir_Def_Nuclease"/>
</dbReference>
<geneLocation type="plasmid" evidence="4 5">
    <name>pPNAP01</name>
</geneLocation>
<dbReference type="Pfam" id="PF20469">
    <property type="entry name" value="OLD-like_TOPRIM"/>
    <property type="match status" value="1"/>
</dbReference>
<keyword evidence="4" id="KW-0614">Plasmid</keyword>
<dbReference type="SUPFAM" id="SSF52540">
    <property type="entry name" value="P-loop containing nucleoside triphosphate hydrolases"/>
    <property type="match status" value="1"/>
</dbReference>
<feature type="domain" description="OLD protein-like TOPRIM" evidence="3">
    <location>
        <begin position="410"/>
        <end position="473"/>
    </location>
</feature>
<name>A1VV80_POLNA</name>
<dbReference type="InterPro" id="IPR038729">
    <property type="entry name" value="Rad50/SbcC_AAA"/>
</dbReference>
<dbReference type="Pfam" id="PF13476">
    <property type="entry name" value="AAA_23"/>
    <property type="match status" value="1"/>
</dbReference>
<gene>
    <name evidence="4" type="ordered locus">Pnap_4276</name>
</gene>
<dbReference type="Gene3D" id="3.40.50.300">
    <property type="entry name" value="P-loop containing nucleotide triphosphate hydrolases"/>
    <property type="match status" value="2"/>
</dbReference>
<sequence length="645" mass="70724">MKLTRLRISNFQSFGPVPTPIDFEAMTFLLGPNGAGKTVVLQALARLFGFDPSLRRVRRSDFHISPATLAAGNAGTLNLWIEAQFEFPELLDANGQHATIPGHFSHMQLDSADGVPRVRFRLTAILDEDGDIEEKMHYVIHVDANDEPVNPMVVPKHDRNSIQVHYLPARRDPTDHISYTASSLLGRTLRAANWHAERATVAGLTQGISAALASNAGVQGIGEQMAGHWLKLHKGSYYASPSVSFEHNEIDNLLRHLTIGFTPGHEASMVDFSRLSDGQQSLLYVSLVLSIQGIGRRVLAGQLDAFDIDRLRPAVFTLMAMEEPENSLSPHYLGRVIKALTDFAGHHDAQAVVATHAPSLLRRVPPESIRYLRLDAARCTTVKTIVMPAKTDEAHKFVREAVQAFPELYFSRLVILGEGDSEEIVLPRLFRAMGLADDDTSIVIAPLGGRHVNHFWRLLSGLQIPYVTLLDLDVGRHQAGWGRIRYAAKQILALWQSTPNLTLEAIEALPAWNGPDQILSSSQGAKLLSWLEKQGVFFSSPLDLDFSMIQAFPGAYGVSQAELVAADDPTVKSVLGKSGLGPDQYSTDQQSYFSAYHARFKLGSKPAAHLEALAKLDDAALTAGMPPPIARLIALVEKKLADLPE</sequence>